<protein>
    <submittedName>
        <fullName evidence="1">Uncharacterized protein</fullName>
    </submittedName>
</protein>
<keyword evidence="2" id="KW-1185">Reference proteome</keyword>
<accession>A0ACB8XDN2</accession>
<evidence type="ECO:0000313" key="1">
    <source>
        <dbReference type="EMBL" id="KAI3664921.1"/>
    </source>
</evidence>
<gene>
    <name evidence="1" type="ORF">L6452_43533</name>
</gene>
<name>A0ACB8XDN2_ARCLA</name>
<organism evidence="1 2">
    <name type="scientific">Arctium lappa</name>
    <name type="common">Greater burdock</name>
    <name type="synonym">Lappa major</name>
    <dbReference type="NCBI Taxonomy" id="4217"/>
    <lineage>
        <taxon>Eukaryota</taxon>
        <taxon>Viridiplantae</taxon>
        <taxon>Streptophyta</taxon>
        <taxon>Embryophyta</taxon>
        <taxon>Tracheophyta</taxon>
        <taxon>Spermatophyta</taxon>
        <taxon>Magnoliopsida</taxon>
        <taxon>eudicotyledons</taxon>
        <taxon>Gunneridae</taxon>
        <taxon>Pentapetalae</taxon>
        <taxon>asterids</taxon>
        <taxon>campanulids</taxon>
        <taxon>Asterales</taxon>
        <taxon>Asteraceae</taxon>
        <taxon>Carduoideae</taxon>
        <taxon>Cardueae</taxon>
        <taxon>Arctiinae</taxon>
        <taxon>Arctium</taxon>
    </lineage>
</organism>
<dbReference type="Proteomes" id="UP001055879">
    <property type="component" value="Linkage Group LG18"/>
</dbReference>
<evidence type="ECO:0000313" key="2">
    <source>
        <dbReference type="Proteomes" id="UP001055879"/>
    </source>
</evidence>
<sequence length="79" mass="8817">MKKGEVDIKTPSTPADSVSYALFSLLPIHYSAFPLSPSCPNIYLPTPIYSIPSISLVFLLIHIPFLPFDLLLPRFNLEV</sequence>
<comment type="caution">
    <text evidence="1">The sequence shown here is derived from an EMBL/GenBank/DDBJ whole genome shotgun (WGS) entry which is preliminary data.</text>
</comment>
<reference evidence="2" key="1">
    <citation type="journal article" date="2022" name="Mol. Ecol. Resour.">
        <title>The genomes of chicory, endive, great burdock and yacon provide insights into Asteraceae palaeo-polyploidization history and plant inulin production.</title>
        <authorList>
            <person name="Fan W."/>
            <person name="Wang S."/>
            <person name="Wang H."/>
            <person name="Wang A."/>
            <person name="Jiang F."/>
            <person name="Liu H."/>
            <person name="Zhao H."/>
            <person name="Xu D."/>
            <person name="Zhang Y."/>
        </authorList>
    </citation>
    <scope>NUCLEOTIDE SEQUENCE [LARGE SCALE GENOMIC DNA]</scope>
    <source>
        <strain evidence="2">cv. Niubang</strain>
    </source>
</reference>
<proteinExistence type="predicted"/>
<dbReference type="EMBL" id="CM042064">
    <property type="protein sequence ID" value="KAI3664921.1"/>
    <property type="molecule type" value="Genomic_DNA"/>
</dbReference>
<reference evidence="1 2" key="2">
    <citation type="journal article" date="2022" name="Mol. Ecol. Resour.">
        <title>The genomes of chicory, endive, great burdock and yacon provide insights into Asteraceae paleo-polyploidization history and plant inulin production.</title>
        <authorList>
            <person name="Fan W."/>
            <person name="Wang S."/>
            <person name="Wang H."/>
            <person name="Wang A."/>
            <person name="Jiang F."/>
            <person name="Liu H."/>
            <person name="Zhao H."/>
            <person name="Xu D."/>
            <person name="Zhang Y."/>
        </authorList>
    </citation>
    <scope>NUCLEOTIDE SEQUENCE [LARGE SCALE GENOMIC DNA]</scope>
    <source>
        <strain evidence="2">cv. Niubang</strain>
    </source>
</reference>